<gene>
    <name evidence="11" type="ORF">RG540_PA12570</name>
</gene>
<evidence type="ECO:0000256" key="8">
    <source>
        <dbReference type="ARBA" id="ARBA00031423"/>
    </source>
</evidence>
<dbReference type="PANTHER" id="PTHR32438">
    <property type="entry name" value="4-ALPHA-GLUCANOTRANSFERASE DPE1, CHLOROPLASTIC/AMYLOPLASTIC"/>
    <property type="match status" value="1"/>
</dbReference>
<dbReference type="AlphaFoldDB" id="A0A068T0M4"/>
<reference evidence="12" key="1">
    <citation type="journal article" date="2014" name="BMC Genomics">
        <title>Genome sequencing of two Neorhizobium galegae strains reveals a noeT gene responsible for the unusual acetylation of the nodulation factors.</title>
        <authorList>
            <person name="Osterman J."/>
            <person name="Marsh J."/>
            <person name="Laine P.K."/>
            <person name="Zeng Z."/>
            <person name="Alatalo E."/>
            <person name="Sullivan J.T."/>
            <person name="Young J.P."/>
            <person name="Thomas-Oates J."/>
            <person name="Paulin L."/>
            <person name="Lindstrom K."/>
        </authorList>
    </citation>
    <scope>NUCLEOTIDE SEQUENCE [LARGE SCALE GENOMIC DNA]</scope>
    <source>
        <strain evidence="12">HAMBI 540</strain>
    </source>
</reference>
<dbReference type="NCBIfam" id="TIGR00217">
    <property type="entry name" value="malQ"/>
    <property type="match status" value="1"/>
</dbReference>
<dbReference type="GO" id="GO:0005975">
    <property type="term" value="P:carbohydrate metabolic process"/>
    <property type="evidence" value="ECO:0007669"/>
    <property type="project" value="InterPro"/>
</dbReference>
<evidence type="ECO:0000256" key="5">
    <source>
        <dbReference type="ARBA" id="ARBA00022676"/>
    </source>
</evidence>
<dbReference type="Gene3D" id="3.20.20.80">
    <property type="entry name" value="Glycosidases"/>
    <property type="match status" value="1"/>
</dbReference>
<keyword evidence="5 10" id="KW-0328">Glycosyltransferase</keyword>
<sequence>MSKRPRSDVAEKIGRLALDYGLEPERPSPDGRAVLVSSETKRQLLRALNVDIDREYKDSPSALDEPARRSSLDRNSQCFLPALLSSERIWGLSLQLYELRSQRNWGIGDFEDLKVIIDLVSSLGGDFVGLNPMHAPFLADAGRCSPYEPSSRFFLNPLYIAVDKLPGFDVDDAQQKRMTAALRGTDLVEYGSVASAKLSALRSIWERWKRDGNCGPYSQQDFGAFSEAQGKALQRHALFETLSEEMVRRGFTAGWHSWPQEYRDPQDPAVASFAIKHDDEVRFHVWLQWLTHRQLSETAEHARTAGLRIGLYLDLAVGEALDGSATWSDRDVYLTGATVGSPPDPFAPNGQDWSLAGYQPGRIASGDDSPFRRIVSQAMRYAGAIRIDHAAVLRRLYLVPLGSTPADGAYVTYPEDKLLQILAEASTKYRCIVIGEDLGLLPDGLRDELAAACILSYRILSYERDDKSFKPASAYPRLALACISTHDHQTLAGWWRGADIAMRGDHGIVSEQLTEQHEAERQDERRFLLDALEAQERHQEVDIDGLAELTIKAHRFIAKTPSLLAAVRLADLSDEKRPTNVPGTSESYPNWRPKLSVSIEDLRTLPLVKAVSGAMREGRASQSET</sequence>
<keyword evidence="7 10" id="KW-0119">Carbohydrate metabolism</keyword>
<proteinExistence type="inferred from homology"/>
<dbReference type="GeneID" id="24259923"/>
<evidence type="ECO:0000256" key="7">
    <source>
        <dbReference type="ARBA" id="ARBA00023277"/>
    </source>
</evidence>
<dbReference type="HOGENOM" id="CLU_022072_1_0_5"/>
<comment type="catalytic activity">
    <reaction evidence="1 10">
        <text>Transfers a segment of a (1-&gt;4)-alpha-D-glucan to a new position in an acceptor, which may be glucose or a (1-&gt;4)-alpha-D-glucan.</text>
        <dbReference type="EC" id="2.4.1.25"/>
    </reaction>
</comment>
<keyword evidence="12" id="KW-1185">Reference proteome</keyword>
<evidence type="ECO:0000256" key="9">
    <source>
        <dbReference type="ARBA" id="ARBA00031501"/>
    </source>
</evidence>
<dbReference type="PATRIC" id="fig|1028800.3.peg.5898"/>
<organism evidence="11 12">
    <name type="scientific">Neorhizobium galegae bv. orientalis str. HAMBI 540</name>
    <dbReference type="NCBI Taxonomy" id="1028800"/>
    <lineage>
        <taxon>Bacteria</taxon>
        <taxon>Pseudomonadati</taxon>
        <taxon>Pseudomonadota</taxon>
        <taxon>Alphaproteobacteria</taxon>
        <taxon>Hyphomicrobiales</taxon>
        <taxon>Rhizobiaceae</taxon>
        <taxon>Rhizobium/Agrobacterium group</taxon>
        <taxon>Neorhizobium</taxon>
    </lineage>
</organism>
<dbReference type="InterPro" id="IPR003385">
    <property type="entry name" value="Glyco_hydro_77"/>
</dbReference>
<comment type="similarity">
    <text evidence="2 10">Belongs to the disproportionating enzyme family.</text>
</comment>
<dbReference type="GO" id="GO:0004134">
    <property type="term" value="F:4-alpha-glucanotransferase activity"/>
    <property type="evidence" value="ECO:0007669"/>
    <property type="project" value="UniProtKB-EC"/>
</dbReference>
<dbReference type="SUPFAM" id="SSF51445">
    <property type="entry name" value="(Trans)glycosidases"/>
    <property type="match status" value="1"/>
</dbReference>
<dbReference type="InterPro" id="IPR017853">
    <property type="entry name" value="GH"/>
</dbReference>
<dbReference type="EMBL" id="HG938354">
    <property type="protein sequence ID" value="CDN51933.1"/>
    <property type="molecule type" value="Genomic_DNA"/>
</dbReference>
<dbReference type="Proteomes" id="UP000028181">
    <property type="component" value="Plasmid pHAMBI540a"/>
</dbReference>
<keyword evidence="11" id="KW-0614">Plasmid</keyword>
<evidence type="ECO:0000256" key="2">
    <source>
        <dbReference type="ARBA" id="ARBA00005684"/>
    </source>
</evidence>
<evidence type="ECO:0000256" key="6">
    <source>
        <dbReference type="ARBA" id="ARBA00022679"/>
    </source>
</evidence>
<dbReference type="EC" id="2.4.1.25" evidence="3 10"/>
<evidence type="ECO:0000256" key="1">
    <source>
        <dbReference type="ARBA" id="ARBA00000439"/>
    </source>
</evidence>
<dbReference type="eggNOG" id="COG1640">
    <property type="taxonomic scope" value="Bacteria"/>
</dbReference>
<dbReference type="OrthoDB" id="9763489at2"/>
<evidence type="ECO:0000256" key="3">
    <source>
        <dbReference type="ARBA" id="ARBA00012560"/>
    </source>
</evidence>
<dbReference type="PANTHER" id="PTHR32438:SF5">
    <property type="entry name" value="4-ALPHA-GLUCANOTRANSFERASE DPE1, CHLOROPLASTIC_AMYLOPLASTIC"/>
    <property type="match status" value="1"/>
</dbReference>
<evidence type="ECO:0000256" key="4">
    <source>
        <dbReference type="ARBA" id="ARBA00020295"/>
    </source>
</evidence>
<protein>
    <recommendedName>
        <fullName evidence="4 10">4-alpha-glucanotransferase</fullName>
        <ecNumber evidence="3 10">2.4.1.25</ecNumber>
    </recommendedName>
    <alternativeName>
        <fullName evidence="8 10">Amylomaltase</fullName>
    </alternativeName>
    <alternativeName>
        <fullName evidence="9 10">Disproportionating enzyme</fullName>
    </alternativeName>
</protein>
<evidence type="ECO:0000313" key="12">
    <source>
        <dbReference type="Proteomes" id="UP000028181"/>
    </source>
</evidence>
<dbReference type="Pfam" id="PF02446">
    <property type="entry name" value="Glyco_hydro_77"/>
    <property type="match status" value="1"/>
</dbReference>
<name>A0A068T0M4_NEOGA</name>
<evidence type="ECO:0000313" key="11">
    <source>
        <dbReference type="EMBL" id="CDN51933.1"/>
    </source>
</evidence>
<keyword evidence="6 10" id="KW-0808">Transferase</keyword>
<evidence type="ECO:0000256" key="10">
    <source>
        <dbReference type="RuleBase" id="RU361207"/>
    </source>
</evidence>
<dbReference type="RefSeq" id="WP_041365635.1">
    <property type="nucleotide sequence ID" value="NZ_HG938354.1"/>
</dbReference>
<dbReference type="KEGG" id="ngg:RG540_PA12570"/>
<geneLocation type="plasmid" evidence="12">
    <name>II</name>
</geneLocation>
<accession>A0A068T0M4</accession>